<comment type="caution">
    <text evidence="2">The sequence shown here is derived from an EMBL/GenBank/DDBJ whole genome shotgun (WGS) entry which is preliminary data.</text>
</comment>
<dbReference type="AlphaFoldDB" id="A0A811RRH5"/>
<dbReference type="OrthoDB" id="591587at2759"/>
<feature type="transmembrane region" description="Helical" evidence="1">
    <location>
        <begin position="397"/>
        <end position="420"/>
    </location>
</feature>
<sequence>MATMLQRTDDDPSAAERVRWNRRSIYRVPEGMKEQTKSEAYRPLFVSLGPFHHGDPRLVPMEEHKRRAVLHLVRRAGRPLRDFVAAMEAVADELLDAYGDLGEQWLGGSGTDCFLEVMLADGCFLLEMMRTRERVLRGETLEDYAPNDPVFSIHGFYFLRPEIQSDLLLMENQLPLLVLQRILVVQHGISSPSAEDINKMVLHFLELEWPLHADMDTLGLHPLDLVHKSSREPPPTLSDLADEWEADTAMPCAAELSDAGIRFKESKTKSIDFRNGVLRMPIVRVYDGTDKTFLNLMAFERLHVFAGHDVTDYVLFMDSIISSERDVALLRSKGLVKSGLGSDREVAELFNTISKGAVMSPFCRLLDVQRKMNDHCRKPMNRWRATFEHTYLSNPCVFISLLAAIVVLVGTVLQVVYAAVSYYDNR</sequence>
<keyword evidence="1" id="KW-0472">Membrane</keyword>
<proteinExistence type="predicted"/>
<dbReference type="Pfam" id="PF03140">
    <property type="entry name" value="DUF247"/>
    <property type="match status" value="1"/>
</dbReference>
<dbReference type="EMBL" id="CAJGYO010000016">
    <property type="protein sequence ID" value="CAD6273233.1"/>
    <property type="molecule type" value="Genomic_DNA"/>
</dbReference>
<evidence type="ECO:0000256" key="1">
    <source>
        <dbReference type="SAM" id="Phobius"/>
    </source>
</evidence>
<dbReference type="Proteomes" id="UP000604825">
    <property type="component" value="Unassembled WGS sequence"/>
</dbReference>
<gene>
    <name evidence="2" type="ORF">NCGR_LOCUS56500</name>
</gene>
<evidence type="ECO:0000313" key="3">
    <source>
        <dbReference type="Proteomes" id="UP000604825"/>
    </source>
</evidence>
<keyword evidence="3" id="KW-1185">Reference proteome</keyword>
<reference evidence="2" key="1">
    <citation type="submission" date="2020-10" db="EMBL/GenBank/DDBJ databases">
        <authorList>
            <person name="Han B."/>
            <person name="Lu T."/>
            <person name="Zhao Q."/>
            <person name="Huang X."/>
            <person name="Zhao Y."/>
        </authorList>
    </citation>
    <scope>NUCLEOTIDE SEQUENCE</scope>
</reference>
<protein>
    <submittedName>
        <fullName evidence="2">Uncharacterized protein</fullName>
    </submittedName>
</protein>
<keyword evidence="1" id="KW-0812">Transmembrane</keyword>
<organism evidence="2 3">
    <name type="scientific">Miscanthus lutarioriparius</name>
    <dbReference type="NCBI Taxonomy" id="422564"/>
    <lineage>
        <taxon>Eukaryota</taxon>
        <taxon>Viridiplantae</taxon>
        <taxon>Streptophyta</taxon>
        <taxon>Embryophyta</taxon>
        <taxon>Tracheophyta</taxon>
        <taxon>Spermatophyta</taxon>
        <taxon>Magnoliopsida</taxon>
        <taxon>Liliopsida</taxon>
        <taxon>Poales</taxon>
        <taxon>Poaceae</taxon>
        <taxon>PACMAD clade</taxon>
        <taxon>Panicoideae</taxon>
        <taxon>Andropogonodae</taxon>
        <taxon>Andropogoneae</taxon>
        <taxon>Saccharinae</taxon>
        <taxon>Miscanthus</taxon>
    </lineage>
</organism>
<dbReference type="PANTHER" id="PTHR31170:SF18">
    <property type="entry name" value="(WILD MALAYSIAN BANANA) HYPOTHETICAL PROTEIN"/>
    <property type="match status" value="1"/>
</dbReference>
<keyword evidence="1" id="KW-1133">Transmembrane helix</keyword>
<evidence type="ECO:0000313" key="2">
    <source>
        <dbReference type="EMBL" id="CAD6273233.1"/>
    </source>
</evidence>
<name>A0A811RRH5_9POAL</name>
<accession>A0A811RRH5</accession>
<dbReference type="PANTHER" id="PTHR31170">
    <property type="entry name" value="BNAC04G53230D PROTEIN"/>
    <property type="match status" value="1"/>
</dbReference>
<dbReference type="InterPro" id="IPR004158">
    <property type="entry name" value="DUF247_pln"/>
</dbReference>